<keyword evidence="1" id="KW-1133">Transmembrane helix</keyword>
<dbReference type="PANTHER" id="PTHR36832">
    <property type="entry name" value="SLR1174 PROTEIN-RELATED"/>
    <property type="match status" value="1"/>
</dbReference>
<feature type="transmembrane region" description="Helical" evidence="1">
    <location>
        <begin position="138"/>
        <end position="158"/>
    </location>
</feature>
<feature type="transmembrane region" description="Helical" evidence="1">
    <location>
        <begin position="106"/>
        <end position="126"/>
    </location>
</feature>
<keyword evidence="1" id="KW-0812">Transmembrane</keyword>
<feature type="transmembrane region" description="Helical" evidence="1">
    <location>
        <begin position="233"/>
        <end position="251"/>
    </location>
</feature>
<dbReference type="AlphaFoldDB" id="A0A1M6F1J0"/>
<dbReference type="EMBL" id="FQXK01000047">
    <property type="protein sequence ID" value="SHI91588.1"/>
    <property type="molecule type" value="Genomic_DNA"/>
</dbReference>
<feature type="transmembrane region" description="Helical" evidence="1">
    <location>
        <begin position="178"/>
        <end position="196"/>
    </location>
</feature>
<evidence type="ECO:0000313" key="2">
    <source>
        <dbReference type="EMBL" id="SHI91588.1"/>
    </source>
</evidence>
<proteinExistence type="predicted"/>
<dbReference type="PANTHER" id="PTHR36832:SF2">
    <property type="entry name" value="INTEGRAL MEMBRANE PROTEIN"/>
    <property type="match status" value="1"/>
</dbReference>
<sequence>MKSYISVFKMRLRMELQYRGAMIGGILCQMFFGLVLVALYRALYEGHPQSIPIENVATYVWLQQGFFRMMLASDSELLDKIRTGDVSYDMCRPVNMYGFYYARIMALKMMGSLMRALPMFVLAFLLPKGWGLHLPASLPAFLAAIPALALGLLCVCALENITVAFTMITLDPRGIQGLLNLLMMTLSGNILPLTLFPDSWQKVITLFPYAQLLDAPIRIYTGDYGLESVLRVYMIQSIWIVILVTFGIYMWNRNQKRMIVQGG</sequence>
<evidence type="ECO:0000256" key="1">
    <source>
        <dbReference type="SAM" id="Phobius"/>
    </source>
</evidence>
<protein>
    <submittedName>
        <fullName evidence="2">ABC-2 type transport system permease protein</fullName>
    </submittedName>
</protein>
<dbReference type="Proteomes" id="UP000184278">
    <property type="component" value="Unassembled WGS sequence"/>
</dbReference>
<dbReference type="STRING" id="1121131.SAMN02745229_03828"/>
<organism evidence="2 3">
    <name type="scientific">Butyrivibrio fibrisolvens DSM 3071</name>
    <dbReference type="NCBI Taxonomy" id="1121131"/>
    <lineage>
        <taxon>Bacteria</taxon>
        <taxon>Bacillati</taxon>
        <taxon>Bacillota</taxon>
        <taxon>Clostridia</taxon>
        <taxon>Lachnospirales</taxon>
        <taxon>Lachnospiraceae</taxon>
        <taxon>Butyrivibrio</taxon>
    </lineage>
</organism>
<keyword evidence="1" id="KW-0472">Membrane</keyword>
<name>A0A1M6F1J0_BUTFI</name>
<gene>
    <name evidence="2" type="ORF">SAMN02745229_03828</name>
</gene>
<reference evidence="3" key="1">
    <citation type="submission" date="2016-11" db="EMBL/GenBank/DDBJ databases">
        <authorList>
            <person name="Varghese N."/>
            <person name="Submissions S."/>
        </authorList>
    </citation>
    <scope>NUCLEOTIDE SEQUENCE [LARGE SCALE GENOMIC DNA]</scope>
    <source>
        <strain evidence="3">DSM 3071</strain>
    </source>
</reference>
<accession>A0A1M6F1J0</accession>
<evidence type="ECO:0000313" key="3">
    <source>
        <dbReference type="Proteomes" id="UP000184278"/>
    </source>
</evidence>
<feature type="transmembrane region" description="Helical" evidence="1">
    <location>
        <begin position="21"/>
        <end position="44"/>
    </location>
</feature>
<keyword evidence="3" id="KW-1185">Reference proteome</keyword>